<proteinExistence type="predicted"/>
<accession>A0A8F1MBG8</accession>
<dbReference type="InterPro" id="IPR027413">
    <property type="entry name" value="GROEL-like_equatorial_sf"/>
</dbReference>
<dbReference type="Proteomes" id="UP000679129">
    <property type="component" value="Chromosome"/>
</dbReference>
<reference evidence="1" key="1">
    <citation type="submission" date="2021-06" db="EMBL/GenBank/DDBJ databases">
        <title>An adapted protocol for Saccharibacteria cultivation: two new species join this phylum of Candidate Phyla Radiations.</title>
        <authorList>
            <person name="Ibrahim A."/>
            <person name="Maatouk M."/>
            <person name="Zgheib R."/>
            <person name="Haddad G."/>
            <person name="Bou Khalil J."/>
            <person name="Raoult D."/>
            <person name="Bittar F."/>
        </authorList>
    </citation>
    <scope>NUCLEOTIDE SEQUENCE</scope>
    <source>
        <strain evidence="1">IHU1</strain>
    </source>
</reference>
<protein>
    <submittedName>
        <fullName evidence="1">Uncharacterized protein</fullName>
    </submittedName>
</protein>
<name>A0A8F1MBG8_9BACT</name>
<keyword evidence="2" id="KW-1185">Reference proteome</keyword>
<dbReference type="KEGG" id="mnd:KOY48_00250"/>
<dbReference type="Gene3D" id="1.10.560.10">
    <property type="entry name" value="GroEL-like equatorial domain"/>
    <property type="match status" value="1"/>
</dbReference>
<dbReference type="EMBL" id="CP076460">
    <property type="protein sequence ID" value="QWQ32325.1"/>
    <property type="molecule type" value="Genomic_DNA"/>
</dbReference>
<evidence type="ECO:0000313" key="1">
    <source>
        <dbReference type="EMBL" id="QWQ32325.1"/>
    </source>
</evidence>
<organism evidence="1 2">
    <name type="scientific">Candidatus Minimicrobia naudis</name>
    <dbReference type="NCBI Taxonomy" id="2841263"/>
    <lineage>
        <taxon>Bacteria</taxon>
        <taxon>Candidatus Saccharimonadota</taxon>
        <taxon>Candidatus Saccharimonadota incertae sedis</taxon>
        <taxon>Candidatus Minimicrobia</taxon>
    </lineage>
</organism>
<evidence type="ECO:0000313" key="2">
    <source>
        <dbReference type="Proteomes" id="UP000679129"/>
    </source>
</evidence>
<gene>
    <name evidence="1" type="ORF">KOY48_00250</name>
</gene>
<sequence>MKKKTAGLNADALLAQVEAGKPGFGVNVMKQENELVDVKKTGVIDPARVTKGSSAERGIYRLNRSNHGALIVVDVPEPEAPAAPGGMPGMGMM</sequence>
<dbReference type="AlphaFoldDB" id="A0A8F1MBG8"/>